<dbReference type="PANTHER" id="PTHR43802">
    <property type="entry name" value="ENOYL-COA HYDRATASE"/>
    <property type="match status" value="1"/>
</dbReference>
<dbReference type="InterPro" id="IPR001753">
    <property type="entry name" value="Enoyl-CoA_hydra/iso"/>
</dbReference>
<dbReference type="SUPFAM" id="SSF52096">
    <property type="entry name" value="ClpP/crotonase"/>
    <property type="match status" value="1"/>
</dbReference>
<evidence type="ECO:0000313" key="4">
    <source>
        <dbReference type="Proteomes" id="UP000809273"/>
    </source>
</evidence>
<dbReference type="PROSITE" id="PS00166">
    <property type="entry name" value="ENOYL_COA_HYDRATASE"/>
    <property type="match status" value="1"/>
</dbReference>
<dbReference type="Gene3D" id="3.90.226.10">
    <property type="entry name" value="2-enoyl-CoA Hydratase, Chain A, domain 1"/>
    <property type="match status" value="1"/>
</dbReference>
<dbReference type="Proteomes" id="UP000809273">
    <property type="component" value="Unassembled WGS sequence"/>
</dbReference>
<dbReference type="Pfam" id="PF00378">
    <property type="entry name" value="ECH_1"/>
    <property type="match status" value="1"/>
</dbReference>
<sequence length="261" mass="28251">MTDYKTLIFEEPEKGIALVTFNRPESLNAIDTAMLDDFDNLFDRLNHDDSIRVLVLTGKGRGFNSGADLQSATAHKDAKPFSDPEIFLKMVQERYASVILGLRRIPQPVIAAVNGPAAGGGFCITLASDIRIAAPEAFFLAPFINIGLTGGELGTTYFLPRLVGLSNATDIVMTGRRVPADEALRIGLVSKVVPLDSLVGEALEVAKVLLQKTRGALKLTKRALDQNVNAPSLETALDLENRNQTLMVFSGAFFDLIKSFA</sequence>
<reference evidence="3" key="1">
    <citation type="journal article" date="2021" name="Environ. Microbiol.">
        <title>Genomic characterization of three novel Desulfobacterota classes expand the metabolic and phylogenetic diversity of the phylum.</title>
        <authorList>
            <person name="Murphy C.L."/>
            <person name="Biggerstaff J."/>
            <person name="Eichhorn A."/>
            <person name="Ewing E."/>
            <person name="Shahan R."/>
            <person name="Soriano D."/>
            <person name="Stewart S."/>
            <person name="VanMol K."/>
            <person name="Walker R."/>
            <person name="Walters P."/>
            <person name="Elshahed M.S."/>
            <person name="Youssef N.H."/>
        </authorList>
    </citation>
    <scope>NUCLEOTIDE SEQUENCE</scope>
    <source>
        <strain evidence="3">Zod_Metabat.24</strain>
    </source>
</reference>
<evidence type="ECO:0000256" key="2">
    <source>
        <dbReference type="RuleBase" id="RU003707"/>
    </source>
</evidence>
<dbReference type="InterPro" id="IPR018376">
    <property type="entry name" value="Enoyl-CoA_hyd/isom_CS"/>
</dbReference>
<dbReference type="AlphaFoldDB" id="A0A9D8KBS3"/>
<dbReference type="Gene3D" id="1.10.12.10">
    <property type="entry name" value="Lyase 2-enoyl-coa Hydratase, Chain A, domain 2"/>
    <property type="match status" value="1"/>
</dbReference>
<name>A0A9D8KBS3_9DELT</name>
<comment type="similarity">
    <text evidence="1 2">Belongs to the enoyl-CoA hydratase/isomerase family.</text>
</comment>
<dbReference type="CDD" id="cd06558">
    <property type="entry name" value="crotonase-like"/>
    <property type="match status" value="1"/>
</dbReference>
<reference evidence="3" key="2">
    <citation type="submission" date="2021-01" db="EMBL/GenBank/DDBJ databases">
        <authorList>
            <person name="Hahn C.R."/>
            <person name="Youssef N.H."/>
            <person name="Elshahed M."/>
        </authorList>
    </citation>
    <scope>NUCLEOTIDE SEQUENCE</scope>
    <source>
        <strain evidence="3">Zod_Metabat.24</strain>
    </source>
</reference>
<dbReference type="GO" id="GO:0003824">
    <property type="term" value="F:catalytic activity"/>
    <property type="evidence" value="ECO:0007669"/>
    <property type="project" value="InterPro"/>
</dbReference>
<proteinExistence type="inferred from homology"/>
<organism evidence="3 4">
    <name type="scientific">Candidatus Zymogenus saltonus</name>
    <dbReference type="NCBI Taxonomy" id="2844893"/>
    <lineage>
        <taxon>Bacteria</taxon>
        <taxon>Deltaproteobacteria</taxon>
        <taxon>Candidatus Zymogenia</taxon>
        <taxon>Candidatus Zymogeniales</taxon>
        <taxon>Candidatus Zymogenaceae</taxon>
        <taxon>Candidatus Zymogenus</taxon>
    </lineage>
</organism>
<gene>
    <name evidence="3" type="ORF">JW984_02280</name>
</gene>
<dbReference type="EMBL" id="JAFGIX010000010">
    <property type="protein sequence ID" value="MBN1572004.1"/>
    <property type="molecule type" value="Genomic_DNA"/>
</dbReference>
<dbReference type="InterPro" id="IPR014748">
    <property type="entry name" value="Enoyl-CoA_hydra_C"/>
</dbReference>
<dbReference type="InterPro" id="IPR029045">
    <property type="entry name" value="ClpP/crotonase-like_dom_sf"/>
</dbReference>
<evidence type="ECO:0000256" key="1">
    <source>
        <dbReference type="ARBA" id="ARBA00005254"/>
    </source>
</evidence>
<evidence type="ECO:0000313" key="3">
    <source>
        <dbReference type="EMBL" id="MBN1572004.1"/>
    </source>
</evidence>
<dbReference type="PANTHER" id="PTHR43802:SF1">
    <property type="entry name" value="IP11341P-RELATED"/>
    <property type="match status" value="1"/>
</dbReference>
<accession>A0A9D8KBS3</accession>
<comment type="caution">
    <text evidence="3">The sequence shown here is derived from an EMBL/GenBank/DDBJ whole genome shotgun (WGS) entry which is preliminary data.</text>
</comment>
<protein>
    <submittedName>
        <fullName evidence="3">Enoyl-CoA hydratase/isomerase family protein</fullName>
    </submittedName>
</protein>